<comment type="function">
    <text evidence="1">Required for nuclear membrane fusion during karyogamy.</text>
</comment>
<sequence length="482" mass="53919">MEAGDYDLEQILDSSFRGHMTREQRLALENANGMVQAYETAGNGCFKAAVTKLKAGCSTLSLGEEQKITYAVFLTRCEIATASIPIPSECEPHAVDVDVYACIEILSHVPQLWTSYSGYVREVGEDPRYYSALRGQLAVNKLTWPALLVNMCFAVQYENHRDTVEHLFNNVTAHQISSYRLLRRQYKDMESWHDHQMRRLTNVEQLQTSLISQADEIKTSAKSASAIAHGLDTNLTAALSTLQEILLKHLEVQMVADKLAETTTALGGKMNDGLESSAARAESMDSTLKHVALEIIKLVDYERATVAFMQNLQNTLSSFAEQLSTQSDSALEAISRMDGNVIAAEAKLEHFVAQNTAKLTNLMGTVDDLFREQGTQLQRTLDTLAVLKTTADQNLGMQTDLRTELQEFKHAHDTLAQSWMRSFARAEDQLNNLSDRSAHQIQLLIEAASTATSRHTELVQALKPLKMLMRKLYGMLWDFHRG</sequence>
<reference evidence="13" key="1">
    <citation type="submission" date="2020-05" db="EMBL/GenBank/DDBJ databases">
        <title>Phylogenomic resolution of chytrid fungi.</title>
        <authorList>
            <person name="Stajich J.E."/>
            <person name="Amses K."/>
            <person name="Simmons R."/>
            <person name="Seto K."/>
            <person name="Myers J."/>
            <person name="Bonds A."/>
            <person name="Quandt C.A."/>
            <person name="Barry K."/>
            <person name="Liu P."/>
            <person name="Grigoriev I."/>
            <person name="Longcore J.E."/>
            <person name="James T.Y."/>
        </authorList>
    </citation>
    <scope>NUCLEOTIDE SEQUENCE</scope>
    <source>
        <strain evidence="13">JEL0379</strain>
    </source>
</reference>
<protein>
    <recommendedName>
        <fullName evidence="15">Karyogamy protein 5</fullName>
    </recommendedName>
</protein>
<organism evidence="13 14">
    <name type="scientific">Geranomyces variabilis</name>
    <dbReference type="NCBI Taxonomy" id="109894"/>
    <lineage>
        <taxon>Eukaryota</taxon>
        <taxon>Fungi</taxon>
        <taxon>Fungi incertae sedis</taxon>
        <taxon>Chytridiomycota</taxon>
        <taxon>Chytridiomycota incertae sedis</taxon>
        <taxon>Chytridiomycetes</taxon>
        <taxon>Spizellomycetales</taxon>
        <taxon>Powellomycetaceae</taxon>
        <taxon>Geranomyces</taxon>
    </lineage>
</organism>
<evidence type="ECO:0000256" key="11">
    <source>
        <dbReference type="ARBA" id="ARBA00023180"/>
    </source>
</evidence>
<keyword evidence="14" id="KW-1185">Reference proteome</keyword>
<dbReference type="GO" id="GO:0048288">
    <property type="term" value="P:nuclear membrane fusion involved in karyogamy"/>
    <property type="evidence" value="ECO:0007669"/>
    <property type="project" value="InterPro"/>
</dbReference>
<keyword evidence="7" id="KW-0732">Signal</keyword>
<evidence type="ECO:0000256" key="5">
    <source>
        <dbReference type="ARBA" id="ARBA00022459"/>
    </source>
</evidence>
<accession>A0AAD5XKL1</accession>
<evidence type="ECO:0000256" key="2">
    <source>
        <dbReference type="ARBA" id="ARBA00004126"/>
    </source>
</evidence>
<keyword evidence="12" id="KW-0539">Nucleus</keyword>
<keyword evidence="10" id="KW-0472">Membrane</keyword>
<dbReference type="EMBL" id="JADGJQ010000064">
    <property type="protein sequence ID" value="KAJ3174520.1"/>
    <property type="molecule type" value="Genomic_DNA"/>
</dbReference>
<evidence type="ECO:0000256" key="8">
    <source>
        <dbReference type="ARBA" id="ARBA00022824"/>
    </source>
</evidence>
<comment type="subcellular location">
    <subcellularLocation>
        <location evidence="3">Endoplasmic reticulum membrane</location>
    </subcellularLocation>
    <subcellularLocation>
        <location evidence="2">Nucleus membrane</location>
    </subcellularLocation>
</comment>
<evidence type="ECO:0000256" key="10">
    <source>
        <dbReference type="ARBA" id="ARBA00023136"/>
    </source>
</evidence>
<evidence type="ECO:0000256" key="3">
    <source>
        <dbReference type="ARBA" id="ARBA00004586"/>
    </source>
</evidence>
<dbReference type="GO" id="GO:0000742">
    <property type="term" value="P:karyogamy involved in conjugation with cellular fusion"/>
    <property type="evidence" value="ECO:0007669"/>
    <property type="project" value="InterPro"/>
</dbReference>
<evidence type="ECO:0000256" key="6">
    <source>
        <dbReference type="ARBA" id="ARBA00022692"/>
    </source>
</evidence>
<evidence type="ECO:0000256" key="9">
    <source>
        <dbReference type="ARBA" id="ARBA00022989"/>
    </source>
</evidence>
<evidence type="ECO:0008006" key="15">
    <source>
        <dbReference type="Google" id="ProtNLM"/>
    </source>
</evidence>
<evidence type="ECO:0000256" key="7">
    <source>
        <dbReference type="ARBA" id="ARBA00022729"/>
    </source>
</evidence>
<dbReference type="GO" id="GO:0031965">
    <property type="term" value="C:nuclear membrane"/>
    <property type="evidence" value="ECO:0007669"/>
    <property type="project" value="UniProtKB-SubCell"/>
</dbReference>
<keyword evidence="8" id="KW-0256">Endoplasmic reticulum</keyword>
<evidence type="ECO:0000256" key="12">
    <source>
        <dbReference type="ARBA" id="ARBA00023242"/>
    </source>
</evidence>
<evidence type="ECO:0000256" key="1">
    <source>
        <dbReference type="ARBA" id="ARBA00003389"/>
    </source>
</evidence>
<keyword evidence="9" id="KW-1133">Transmembrane helix</keyword>
<evidence type="ECO:0000256" key="4">
    <source>
        <dbReference type="ARBA" id="ARBA00010473"/>
    </source>
</evidence>
<comment type="caution">
    <text evidence="13">The sequence shown here is derived from an EMBL/GenBank/DDBJ whole genome shotgun (WGS) entry which is preliminary data.</text>
</comment>
<name>A0AAD5XKL1_9FUNG</name>
<keyword evidence="11" id="KW-0325">Glycoprotein</keyword>
<evidence type="ECO:0000313" key="13">
    <source>
        <dbReference type="EMBL" id="KAJ3174520.1"/>
    </source>
</evidence>
<dbReference type="InterPro" id="IPR007292">
    <property type="entry name" value="Nuclear_fusion_Kar5"/>
</dbReference>
<proteinExistence type="inferred from homology"/>
<gene>
    <name evidence="13" type="ORF">HDU87_007111</name>
</gene>
<evidence type="ECO:0000313" key="14">
    <source>
        <dbReference type="Proteomes" id="UP001212152"/>
    </source>
</evidence>
<dbReference type="GO" id="GO:0005789">
    <property type="term" value="C:endoplasmic reticulum membrane"/>
    <property type="evidence" value="ECO:0007669"/>
    <property type="project" value="UniProtKB-SubCell"/>
</dbReference>
<keyword evidence="5" id="KW-0415">Karyogamy</keyword>
<dbReference type="Proteomes" id="UP001212152">
    <property type="component" value="Unassembled WGS sequence"/>
</dbReference>
<keyword evidence="6" id="KW-0812">Transmembrane</keyword>
<dbReference type="AlphaFoldDB" id="A0AAD5XKL1"/>
<dbReference type="PANTHER" id="PTHR28012:SF1">
    <property type="entry name" value="NUCLEAR FUSION PROTEIN KAR5"/>
    <property type="match status" value="1"/>
</dbReference>
<dbReference type="PANTHER" id="PTHR28012">
    <property type="entry name" value="NUCLEAR FUSION PROTEIN KAR5"/>
    <property type="match status" value="1"/>
</dbReference>
<comment type="similarity">
    <text evidence="4">Belongs to the KAR5 family.</text>
</comment>